<evidence type="ECO:0000259" key="1">
    <source>
        <dbReference type="Pfam" id="PF04230"/>
    </source>
</evidence>
<keyword evidence="2" id="KW-0808">Transferase</keyword>
<proteinExistence type="predicted"/>
<keyword evidence="3" id="KW-1185">Reference proteome</keyword>
<comment type="caution">
    <text evidence="2">The sequence shown here is derived from an EMBL/GenBank/DDBJ whole genome shotgun (WGS) entry which is preliminary data.</text>
</comment>
<dbReference type="GO" id="GO:0016740">
    <property type="term" value="F:transferase activity"/>
    <property type="evidence" value="ECO:0007669"/>
    <property type="project" value="UniProtKB-KW"/>
</dbReference>
<dbReference type="PANTHER" id="PTHR36836:SF1">
    <property type="entry name" value="COLANIC ACID BIOSYNTHESIS PROTEIN WCAK"/>
    <property type="match status" value="1"/>
</dbReference>
<protein>
    <submittedName>
        <fullName evidence="2">Polysaccharide pyruvyl transferase family protein</fullName>
    </submittedName>
</protein>
<evidence type="ECO:0000313" key="2">
    <source>
        <dbReference type="EMBL" id="MDG3015331.1"/>
    </source>
</evidence>
<accession>A0A9X4M6F9</accession>
<feature type="domain" description="Polysaccharide pyruvyl transferase" evidence="1">
    <location>
        <begin position="17"/>
        <end position="325"/>
    </location>
</feature>
<dbReference type="RefSeq" id="WP_277835402.1">
    <property type="nucleotide sequence ID" value="NZ_JAAIVF010000008.1"/>
</dbReference>
<sequence>MPDRDVIYLVALAGNPNFGDEFITRAWLRRLARVRPDADVVVDCPNPGQAAVLHHPTHPRVRFVDTVWRICAEVRERPTAEAVDFARRVVAEPGLLCRCVDGIELLGRAQTVHVIGGGYLNAVWPQHLPALAAAVAAAQRSGARLVATGQGLAPGGDDEWAELIRSLARACEIFDVRDTPSWELLGDSVSTRSFTGDDAWLGIRDHGVYDAETEAARRRYVLCLQTDLVEDFAGGRGVDGLVALVGDLIERWRIRGDEVAVVEGIPGVDRIVYDRLGPLLDGAHFTPFTDLWRWGLPARHGQVWISTRFHPHLLAAAAGVSGLAVSGRADYYPVKHRSLQEAGSRWSLLDGATTESELPIRPPDSGGFERRDVERLRRGKRELAERIYPRWSSRIRRGVRRSQGA</sequence>
<dbReference type="Proteomes" id="UP001152755">
    <property type="component" value="Unassembled WGS sequence"/>
</dbReference>
<evidence type="ECO:0000313" key="3">
    <source>
        <dbReference type="Proteomes" id="UP001152755"/>
    </source>
</evidence>
<reference evidence="2" key="1">
    <citation type="submission" date="2022-08" db="EMBL/GenBank/DDBJ databases">
        <title>Genome analysis of Corynebacteriales strain.</title>
        <authorList>
            <person name="Lee S.D."/>
        </authorList>
    </citation>
    <scope>NUCLEOTIDE SEQUENCE</scope>
    <source>
        <strain evidence="2">D3-21</strain>
    </source>
</reference>
<dbReference type="EMBL" id="JANRHA010000007">
    <property type="protein sequence ID" value="MDG3015331.1"/>
    <property type="molecule type" value="Genomic_DNA"/>
</dbReference>
<dbReference type="AlphaFoldDB" id="A0A9X4M6F9"/>
<gene>
    <name evidence="2" type="ORF">NVS88_12305</name>
</gene>
<dbReference type="Pfam" id="PF04230">
    <property type="entry name" value="PS_pyruv_trans"/>
    <property type="match status" value="1"/>
</dbReference>
<organism evidence="2 3">
    <name type="scientific">Speluncibacter jeojiensis</name>
    <dbReference type="NCBI Taxonomy" id="2710754"/>
    <lineage>
        <taxon>Bacteria</taxon>
        <taxon>Bacillati</taxon>
        <taxon>Actinomycetota</taxon>
        <taxon>Actinomycetes</taxon>
        <taxon>Mycobacteriales</taxon>
        <taxon>Speluncibacteraceae</taxon>
        <taxon>Speluncibacter</taxon>
    </lineage>
</organism>
<dbReference type="PANTHER" id="PTHR36836">
    <property type="entry name" value="COLANIC ACID BIOSYNTHESIS PROTEIN WCAK"/>
    <property type="match status" value="1"/>
</dbReference>
<dbReference type="InterPro" id="IPR007345">
    <property type="entry name" value="Polysacch_pyruvyl_Trfase"/>
</dbReference>
<name>A0A9X4M6F9_9ACTN</name>